<dbReference type="GO" id="GO:0003735">
    <property type="term" value="F:structural constituent of ribosome"/>
    <property type="evidence" value="ECO:0007669"/>
    <property type="project" value="InterPro"/>
</dbReference>
<comment type="similarity">
    <text evidence="1 7">Belongs to the bacterial ribosomal protein bS20 family.</text>
</comment>
<evidence type="ECO:0000256" key="2">
    <source>
        <dbReference type="ARBA" id="ARBA00022730"/>
    </source>
</evidence>
<keyword evidence="4 7" id="KW-0689">Ribosomal protein</keyword>
<dbReference type="InterPro" id="IPR036510">
    <property type="entry name" value="Ribosomal_bS20_sf"/>
</dbReference>
<dbReference type="SUPFAM" id="SSF46992">
    <property type="entry name" value="Ribosomal protein S20"/>
    <property type="match status" value="1"/>
</dbReference>
<sequence>MPVTQSAKKAVRQSLRRKARNLIYRKKIKALVKEARVLVSQKKYGEAKQLLPKIYQALDKAAKVGVIKKNAASRRKARLTKLINAAN</sequence>
<keyword evidence="2 7" id="KW-0699">rRNA-binding</keyword>
<name>A0A1G2R606_9BACT</name>
<gene>
    <name evidence="7" type="primary">rpsT</name>
    <name evidence="8" type="ORF">A3D59_04005</name>
</gene>
<dbReference type="GO" id="GO:0005829">
    <property type="term" value="C:cytosol"/>
    <property type="evidence" value="ECO:0007669"/>
    <property type="project" value="TreeGrafter"/>
</dbReference>
<evidence type="ECO:0000256" key="6">
    <source>
        <dbReference type="ARBA" id="ARBA00035136"/>
    </source>
</evidence>
<dbReference type="AlphaFoldDB" id="A0A1G2R606"/>
<dbReference type="PANTHER" id="PTHR33398:SF1">
    <property type="entry name" value="SMALL RIBOSOMAL SUBUNIT PROTEIN BS20C"/>
    <property type="match status" value="1"/>
</dbReference>
<dbReference type="Gene3D" id="1.20.58.110">
    <property type="entry name" value="Ribosomal protein S20"/>
    <property type="match status" value="1"/>
</dbReference>
<dbReference type="GO" id="GO:0006412">
    <property type="term" value="P:translation"/>
    <property type="evidence" value="ECO:0007669"/>
    <property type="project" value="UniProtKB-UniRule"/>
</dbReference>
<comment type="caution">
    <text evidence="8">The sequence shown here is derived from an EMBL/GenBank/DDBJ whole genome shotgun (WGS) entry which is preliminary data.</text>
</comment>
<evidence type="ECO:0000256" key="7">
    <source>
        <dbReference type="HAMAP-Rule" id="MF_00500"/>
    </source>
</evidence>
<accession>A0A1G2R606</accession>
<dbReference type="EMBL" id="MHTX01000019">
    <property type="protein sequence ID" value="OHA68295.1"/>
    <property type="molecule type" value="Genomic_DNA"/>
</dbReference>
<keyword evidence="5 7" id="KW-0687">Ribonucleoprotein</keyword>
<dbReference type="HAMAP" id="MF_00500">
    <property type="entry name" value="Ribosomal_bS20"/>
    <property type="match status" value="1"/>
</dbReference>
<evidence type="ECO:0000313" key="9">
    <source>
        <dbReference type="Proteomes" id="UP000179258"/>
    </source>
</evidence>
<reference evidence="8 9" key="1">
    <citation type="journal article" date="2016" name="Nat. Commun.">
        <title>Thousands of microbial genomes shed light on interconnected biogeochemical processes in an aquifer system.</title>
        <authorList>
            <person name="Anantharaman K."/>
            <person name="Brown C.T."/>
            <person name="Hug L.A."/>
            <person name="Sharon I."/>
            <person name="Castelle C.J."/>
            <person name="Probst A.J."/>
            <person name="Thomas B.C."/>
            <person name="Singh A."/>
            <person name="Wilkins M.J."/>
            <person name="Karaoz U."/>
            <person name="Brodie E.L."/>
            <person name="Williams K.H."/>
            <person name="Hubbard S.S."/>
            <person name="Banfield J.F."/>
        </authorList>
    </citation>
    <scope>NUCLEOTIDE SEQUENCE [LARGE SCALE GENOMIC DNA]</scope>
</reference>
<evidence type="ECO:0000256" key="4">
    <source>
        <dbReference type="ARBA" id="ARBA00022980"/>
    </source>
</evidence>
<dbReference type="PANTHER" id="PTHR33398">
    <property type="entry name" value="30S RIBOSOMAL PROTEIN S20"/>
    <property type="match status" value="1"/>
</dbReference>
<evidence type="ECO:0000313" key="8">
    <source>
        <dbReference type="EMBL" id="OHA68295.1"/>
    </source>
</evidence>
<proteinExistence type="inferred from homology"/>
<keyword evidence="3 7" id="KW-0694">RNA-binding</keyword>
<comment type="function">
    <text evidence="7">Binds directly to 16S ribosomal RNA.</text>
</comment>
<dbReference type="Pfam" id="PF01649">
    <property type="entry name" value="Ribosomal_S20p"/>
    <property type="match status" value="1"/>
</dbReference>
<dbReference type="NCBIfam" id="TIGR00029">
    <property type="entry name" value="S20"/>
    <property type="match status" value="1"/>
</dbReference>
<dbReference type="Proteomes" id="UP000179258">
    <property type="component" value="Unassembled WGS sequence"/>
</dbReference>
<dbReference type="GO" id="GO:0015935">
    <property type="term" value="C:small ribosomal subunit"/>
    <property type="evidence" value="ECO:0007669"/>
    <property type="project" value="TreeGrafter"/>
</dbReference>
<evidence type="ECO:0000256" key="5">
    <source>
        <dbReference type="ARBA" id="ARBA00023274"/>
    </source>
</evidence>
<evidence type="ECO:0000256" key="3">
    <source>
        <dbReference type="ARBA" id="ARBA00022884"/>
    </source>
</evidence>
<dbReference type="GO" id="GO:0070181">
    <property type="term" value="F:small ribosomal subunit rRNA binding"/>
    <property type="evidence" value="ECO:0007669"/>
    <property type="project" value="TreeGrafter"/>
</dbReference>
<dbReference type="InterPro" id="IPR002583">
    <property type="entry name" value="Ribosomal_bS20"/>
</dbReference>
<evidence type="ECO:0000256" key="1">
    <source>
        <dbReference type="ARBA" id="ARBA00007634"/>
    </source>
</evidence>
<protein>
    <recommendedName>
        <fullName evidence="6 7">Small ribosomal subunit protein bS20</fullName>
    </recommendedName>
</protein>
<organism evidence="8 9">
    <name type="scientific">Candidatus Wildermuthbacteria bacterium RIFCSPHIGHO2_02_FULL_47_17</name>
    <dbReference type="NCBI Taxonomy" id="1802452"/>
    <lineage>
        <taxon>Bacteria</taxon>
        <taxon>Candidatus Wildermuthiibacteriota</taxon>
    </lineage>
</organism>